<dbReference type="EMBL" id="JBHTAH010000001">
    <property type="protein sequence ID" value="MFC7068297.1"/>
    <property type="molecule type" value="Genomic_DNA"/>
</dbReference>
<evidence type="ECO:0000313" key="10">
    <source>
        <dbReference type="EMBL" id="MFC7068297.1"/>
    </source>
</evidence>
<reference evidence="10 11" key="1">
    <citation type="journal article" date="2019" name="Int. J. Syst. Evol. Microbiol.">
        <title>The Global Catalogue of Microorganisms (GCM) 10K type strain sequencing project: providing services to taxonomists for standard genome sequencing and annotation.</title>
        <authorList>
            <consortium name="The Broad Institute Genomics Platform"/>
            <consortium name="The Broad Institute Genome Sequencing Center for Infectious Disease"/>
            <person name="Wu L."/>
            <person name="Ma J."/>
        </authorList>
    </citation>
    <scope>NUCLEOTIDE SEQUENCE [LARGE SCALE GENOMIC DNA]</scope>
    <source>
        <strain evidence="10 11">DT31</strain>
    </source>
</reference>
<feature type="region of interest" description="Disordered" evidence="8">
    <location>
        <begin position="176"/>
        <end position="214"/>
    </location>
</feature>
<dbReference type="PANTHER" id="PTHR33693:SF1">
    <property type="entry name" value="TYPE-4 URACIL-DNA GLYCOSYLASE"/>
    <property type="match status" value="1"/>
</dbReference>
<dbReference type="Proteomes" id="UP001596461">
    <property type="component" value="Unassembled WGS sequence"/>
</dbReference>
<sequence>MKNVTDRVSNPFGMRPDCDRFVPGYGDANADFHVIGDHPGVHGGVEAGVPFTGHEAGERLLDALVDAGLLASAGPRPEVASTYLSYLHMCVPEGHRLDGDGSPTGASYDDMERFFDAELRAIAAHVLLPVGERATRHVLETYTAQAHKTTVDMDDLHGTEIRGSGWLVVPIKDPAEWVDGGERRGDGDDGDDDDGDGDADGDSPGDAERLVDGIRTLRATDYRRESDLGRFVAGSEPYMVR</sequence>
<dbReference type="PANTHER" id="PTHR33693">
    <property type="entry name" value="TYPE-5 URACIL-DNA GLYCOSYLASE"/>
    <property type="match status" value="1"/>
</dbReference>
<keyword evidence="7" id="KW-0234">DNA repair</keyword>
<evidence type="ECO:0000256" key="3">
    <source>
        <dbReference type="ARBA" id="ARBA00022763"/>
    </source>
</evidence>
<evidence type="ECO:0000256" key="1">
    <source>
        <dbReference type="ARBA" id="ARBA00022485"/>
    </source>
</evidence>
<evidence type="ECO:0000256" key="6">
    <source>
        <dbReference type="ARBA" id="ARBA00023014"/>
    </source>
</evidence>
<dbReference type="GO" id="GO:0051539">
    <property type="term" value="F:4 iron, 4 sulfur cluster binding"/>
    <property type="evidence" value="ECO:0007669"/>
    <property type="project" value="UniProtKB-KW"/>
</dbReference>
<evidence type="ECO:0000313" key="11">
    <source>
        <dbReference type="Proteomes" id="UP001596461"/>
    </source>
</evidence>
<dbReference type="InterPro" id="IPR051536">
    <property type="entry name" value="UDG_Type-4/5"/>
</dbReference>
<dbReference type="GO" id="GO:0006281">
    <property type="term" value="P:DNA repair"/>
    <property type="evidence" value="ECO:0007669"/>
    <property type="project" value="UniProtKB-KW"/>
</dbReference>
<dbReference type="GO" id="GO:0046872">
    <property type="term" value="F:metal ion binding"/>
    <property type="evidence" value="ECO:0007669"/>
    <property type="project" value="UniProtKB-KW"/>
</dbReference>
<keyword evidence="5" id="KW-0408">Iron</keyword>
<keyword evidence="1" id="KW-0004">4Fe-4S</keyword>
<evidence type="ECO:0000256" key="7">
    <source>
        <dbReference type="ARBA" id="ARBA00023204"/>
    </source>
</evidence>
<feature type="compositionally biased region" description="Acidic residues" evidence="8">
    <location>
        <begin position="188"/>
        <end position="205"/>
    </location>
</feature>
<accession>A0ABD5W4R5</accession>
<keyword evidence="4" id="KW-0378">Hydrolase</keyword>
<name>A0ABD5W4R5_9EURY</name>
<dbReference type="GeneID" id="81126490"/>
<evidence type="ECO:0000256" key="5">
    <source>
        <dbReference type="ARBA" id="ARBA00023004"/>
    </source>
</evidence>
<dbReference type="SUPFAM" id="SSF52141">
    <property type="entry name" value="Uracil-DNA glycosylase-like"/>
    <property type="match status" value="1"/>
</dbReference>
<dbReference type="Gene3D" id="3.40.470.10">
    <property type="entry name" value="Uracil-DNA glycosylase-like domain"/>
    <property type="match status" value="1"/>
</dbReference>
<dbReference type="RefSeq" id="WP_284031577.1">
    <property type="nucleotide sequence ID" value="NZ_CP126154.1"/>
</dbReference>
<dbReference type="InterPro" id="IPR005122">
    <property type="entry name" value="Uracil-DNA_glycosylase-like"/>
</dbReference>
<protein>
    <submittedName>
        <fullName evidence="10">Uracil-DNA glycosylase family protein</fullName>
    </submittedName>
</protein>
<proteinExistence type="predicted"/>
<organism evidence="10 11">
    <name type="scientific">Halobaculum lipolyticum</name>
    <dbReference type="NCBI Taxonomy" id="3032001"/>
    <lineage>
        <taxon>Archaea</taxon>
        <taxon>Methanobacteriati</taxon>
        <taxon>Methanobacteriota</taxon>
        <taxon>Stenosarchaea group</taxon>
        <taxon>Halobacteria</taxon>
        <taxon>Halobacteriales</taxon>
        <taxon>Haloferacaceae</taxon>
        <taxon>Halobaculum</taxon>
    </lineage>
</organism>
<dbReference type="Pfam" id="PF03167">
    <property type="entry name" value="UDG"/>
    <property type="match status" value="1"/>
</dbReference>
<keyword evidence="3" id="KW-0227">DNA damage</keyword>
<dbReference type="GO" id="GO:0097506">
    <property type="term" value="F:deaminated base DNA N-glycosylase activity"/>
    <property type="evidence" value="ECO:0007669"/>
    <property type="project" value="UniProtKB-ARBA"/>
</dbReference>
<keyword evidence="6" id="KW-0411">Iron-sulfur</keyword>
<evidence type="ECO:0000256" key="2">
    <source>
        <dbReference type="ARBA" id="ARBA00022723"/>
    </source>
</evidence>
<keyword evidence="2" id="KW-0479">Metal-binding</keyword>
<dbReference type="InterPro" id="IPR036895">
    <property type="entry name" value="Uracil-DNA_glycosylase-like_sf"/>
</dbReference>
<evidence type="ECO:0000256" key="4">
    <source>
        <dbReference type="ARBA" id="ARBA00022801"/>
    </source>
</evidence>
<keyword evidence="11" id="KW-1185">Reference proteome</keyword>
<evidence type="ECO:0000259" key="9">
    <source>
        <dbReference type="Pfam" id="PF03167"/>
    </source>
</evidence>
<evidence type="ECO:0000256" key="8">
    <source>
        <dbReference type="SAM" id="MobiDB-lite"/>
    </source>
</evidence>
<gene>
    <name evidence="10" type="ORF">ACFQL9_01465</name>
</gene>
<dbReference type="AlphaFoldDB" id="A0ABD5W4R5"/>
<comment type="caution">
    <text evidence="10">The sequence shown here is derived from an EMBL/GenBank/DDBJ whole genome shotgun (WGS) entry which is preliminary data.</text>
</comment>
<feature type="domain" description="Uracil-DNA glycosylase-like" evidence="9">
    <location>
        <begin position="23"/>
        <end position="158"/>
    </location>
</feature>